<keyword evidence="1" id="KW-1133">Transmembrane helix</keyword>
<name>A0ABV7SGL1_9ACTN</name>
<keyword evidence="1" id="KW-0812">Transmembrane</keyword>
<proteinExistence type="predicted"/>
<accession>A0ABV7SGL1</accession>
<keyword evidence="3" id="KW-1185">Reference proteome</keyword>
<dbReference type="Proteomes" id="UP001595701">
    <property type="component" value="Unassembled WGS sequence"/>
</dbReference>
<reference evidence="3" key="1">
    <citation type="journal article" date="2019" name="Int. J. Syst. Evol. Microbiol.">
        <title>The Global Catalogue of Microorganisms (GCM) 10K type strain sequencing project: providing services to taxonomists for standard genome sequencing and annotation.</title>
        <authorList>
            <consortium name="The Broad Institute Genomics Platform"/>
            <consortium name="The Broad Institute Genome Sequencing Center for Infectious Disease"/>
            <person name="Wu L."/>
            <person name="Ma J."/>
        </authorList>
    </citation>
    <scope>NUCLEOTIDE SEQUENCE [LARGE SCALE GENOMIC DNA]</scope>
    <source>
        <strain evidence="3">CGMCC 4.7035</strain>
    </source>
</reference>
<gene>
    <name evidence="2" type="ORF">ACFOZ0_20780</name>
</gene>
<evidence type="ECO:0000313" key="3">
    <source>
        <dbReference type="Proteomes" id="UP001595701"/>
    </source>
</evidence>
<dbReference type="RefSeq" id="WP_310766736.1">
    <property type="nucleotide sequence ID" value="NZ_JBHRWR010000016.1"/>
</dbReference>
<dbReference type="EMBL" id="JBHRWR010000016">
    <property type="protein sequence ID" value="MFC3575668.1"/>
    <property type="molecule type" value="Genomic_DNA"/>
</dbReference>
<evidence type="ECO:0000256" key="1">
    <source>
        <dbReference type="SAM" id="Phobius"/>
    </source>
</evidence>
<evidence type="ECO:0000313" key="2">
    <source>
        <dbReference type="EMBL" id="MFC3575668.1"/>
    </source>
</evidence>
<feature type="transmembrane region" description="Helical" evidence="1">
    <location>
        <begin position="46"/>
        <end position="67"/>
    </location>
</feature>
<keyword evidence="1" id="KW-0472">Membrane</keyword>
<organism evidence="2 3">
    <name type="scientific">Streptomyces yaanensis</name>
    <dbReference type="NCBI Taxonomy" id="1142239"/>
    <lineage>
        <taxon>Bacteria</taxon>
        <taxon>Bacillati</taxon>
        <taxon>Actinomycetota</taxon>
        <taxon>Actinomycetes</taxon>
        <taxon>Kitasatosporales</taxon>
        <taxon>Streptomycetaceae</taxon>
        <taxon>Streptomyces</taxon>
    </lineage>
</organism>
<protein>
    <submittedName>
        <fullName evidence="2">Uncharacterized protein</fullName>
    </submittedName>
</protein>
<sequence>MTYKEVEREEVRELLGRAVDDVPVPAGRGSEAVFERASRLRWRRRAAATGAAATGAAAAVVATGLVLGPGVLNGHQEANVASTPTAGEFTTKPAGFEGLLPAGVGKIREVSLGQLIKGTKKPLGGPKAGPYDGEYAVTRDGGTGYLTVHVVDSGKDRKATDAGTDPAAREADKDPCVIAAHVSPPMVNCTTEEVSGGALLSLWQSTPDPATEVQPKHSGTELYARLSLKDGTLLTVRDWTGFLGSGSQGPLLKTFPLTRAQLRELALKPELLP</sequence>
<comment type="caution">
    <text evidence="2">The sequence shown here is derived from an EMBL/GenBank/DDBJ whole genome shotgun (WGS) entry which is preliminary data.</text>
</comment>